<dbReference type="Pfam" id="PF01943">
    <property type="entry name" value="Polysacc_synt"/>
    <property type="match status" value="1"/>
</dbReference>
<evidence type="ECO:0000256" key="4">
    <source>
        <dbReference type="ARBA" id="ARBA00022989"/>
    </source>
</evidence>
<feature type="transmembrane region" description="Helical" evidence="6">
    <location>
        <begin position="445"/>
        <end position="465"/>
    </location>
</feature>
<sequence length="483" mass="52105">MTFAKRIASATAQLLLSNALVRLFSLVTMPVLTHLLAPEAYGTVAIAGTAISLVSVVALTGMDMSYVRAFHAKGTASGQEAEAYAWRYVLVGGVVVGGISALLWKYIVSDIFSLPAYLAGFIGIGVLLAVSREMTTIRARLNNRYRAMSLSIVLSGLGAAAISLGVAYWWRQDELPLVLSLVAGNLIPILTLGIPSLKTLCRPSGLDRTHRLNILRIGLAGIVTAPMQWIMSSADRWFLGYFEDAASVGIYSIGYNVGIMGMMINSSVTSVWLPEAAKVFEERSDRNRDILGQTIERLVACYAIVWLAISAAGGDIIRLLTAPAFHEAASIVPLIAGAVFFDGVNALGKTNLLLVKKLHYSIWSWIVGGSLCFLFNLLLVPSMGRVGAALTQATTFAVIAAGMSFLSHREFPISFHWRRLGLLLCGVTAFGVVMVPAWANTPILSLLFKLPVGLLAGVVILRYCAPEEMRWVARRFALAIQRG</sequence>
<feature type="transmembrane region" description="Helical" evidence="6">
    <location>
        <begin position="251"/>
        <end position="273"/>
    </location>
</feature>
<dbReference type="AlphaFoldDB" id="A0A564ZHX4"/>
<evidence type="ECO:0000313" key="8">
    <source>
        <dbReference type="Proteomes" id="UP000334340"/>
    </source>
</evidence>
<dbReference type="Proteomes" id="UP000334340">
    <property type="component" value="Unassembled WGS sequence"/>
</dbReference>
<feature type="transmembrane region" description="Helical" evidence="6">
    <location>
        <begin position="85"/>
        <end position="106"/>
    </location>
</feature>
<evidence type="ECO:0000256" key="1">
    <source>
        <dbReference type="ARBA" id="ARBA00004651"/>
    </source>
</evidence>
<keyword evidence="4 6" id="KW-1133">Transmembrane helix</keyword>
<evidence type="ECO:0000256" key="2">
    <source>
        <dbReference type="ARBA" id="ARBA00022475"/>
    </source>
</evidence>
<reference evidence="7 8" key="1">
    <citation type="submission" date="2019-07" db="EMBL/GenBank/DDBJ databases">
        <authorList>
            <person name="Cremers G."/>
        </authorList>
    </citation>
    <scope>NUCLEOTIDE SEQUENCE [LARGE SCALE GENOMIC DNA]</scope>
</reference>
<feature type="transmembrane region" description="Helical" evidence="6">
    <location>
        <begin position="43"/>
        <end position="64"/>
    </location>
</feature>
<accession>A0A564ZHX4</accession>
<feature type="transmembrane region" description="Helical" evidence="6">
    <location>
        <begin position="386"/>
        <end position="408"/>
    </location>
</feature>
<proteinExistence type="predicted"/>
<dbReference type="GO" id="GO:0005886">
    <property type="term" value="C:plasma membrane"/>
    <property type="evidence" value="ECO:0007669"/>
    <property type="project" value="UniProtKB-SubCell"/>
</dbReference>
<dbReference type="PANTHER" id="PTHR30250">
    <property type="entry name" value="PST FAMILY PREDICTED COLANIC ACID TRANSPORTER"/>
    <property type="match status" value="1"/>
</dbReference>
<feature type="transmembrane region" description="Helical" evidence="6">
    <location>
        <begin position="420"/>
        <end position="439"/>
    </location>
</feature>
<protein>
    <submittedName>
        <fullName evidence="7">Polysaccharide biosynthesis protein</fullName>
    </submittedName>
</protein>
<keyword evidence="2" id="KW-1003">Cell membrane</keyword>
<dbReference type="InterPro" id="IPR050833">
    <property type="entry name" value="Poly_Biosynth_Transport"/>
</dbReference>
<evidence type="ECO:0000313" key="7">
    <source>
        <dbReference type="EMBL" id="VUZ84763.1"/>
    </source>
</evidence>
<gene>
    <name evidence="7" type="ORF">MELA_01137</name>
</gene>
<feature type="transmembrane region" description="Helical" evidence="6">
    <location>
        <begin position="360"/>
        <end position="380"/>
    </location>
</feature>
<feature type="transmembrane region" description="Helical" evidence="6">
    <location>
        <begin position="214"/>
        <end position="231"/>
    </location>
</feature>
<comment type="subcellular location">
    <subcellularLocation>
        <location evidence="1">Cell membrane</location>
        <topology evidence="1">Multi-pass membrane protein</topology>
    </subcellularLocation>
</comment>
<name>A0A564ZHX4_9BACT</name>
<evidence type="ECO:0000256" key="6">
    <source>
        <dbReference type="SAM" id="Phobius"/>
    </source>
</evidence>
<feature type="transmembrane region" description="Helical" evidence="6">
    <location>
        <begin position="176"/>
        <end position="194"/>
    </location>
</feature>
<keyword evidence="3 6" id="KW-0812">Transmembrane</keyword>
<keyword evidence="8" id="KW-1185">Reference proteome</keyword>
<dbReference type="InterPro" id="IPR002797">
    <property type="entry name" value="Polysacc_synth"/>
</dbReference>
<dbReference type="PANTHER" id="PTHR30250:SF11">
    <property type="entry name" value="O-ANTIGEN TRANSPORTER-RELATED"/>
    <property type="match status" value="1"/>
</dbReference>
<keyword evidence="5 6" id="KW-0472">Membrane</keyword>
<evidence type="ECO:0000256" key="5">
    <source>
        <dbReference type="ARBA" id="ARBA00023136"/>
    </source>
</evidence>
<feature type="transmembrane region" description="Helical" evidence="6">
    <location>
        <begin position="294"/>
        <end position="317"/>
    </location>
</feature>
<dbReference type="EMBL" id="CABIKM010000017">
    <property type="protein sequence ID" value="VUZ84763.1"/>
    <property type="molecule type" value="Genomic_DNA"/>
</dbReference>
<feature type="transmembrane region" description="Helical" evidence="6">
    <location>
        <begin position="150"/>
        <end position="170"/>
    </location>
</feature>
<organism evidence="7 8">
    <name type="scientific">Candidatus Methylomirabilis lanthanidiphila</name>
    <dbReference type="NCBI Taxonomy" id="2211376"/>
    <lineage>
        <taxon>Bacteria</taxon>
        <taxon>Candidatus Methylomirabilota</taxon>
        <taxon>Candidatus Methylomirabilia</taxon>
        <taxon>Candidatus Methylomirabilales</taxon>
        <taxon>Candidatus Methylomirabilaceae</taxon>
        <taxon>Candidatus Methylomirabilis</taxon>
    </lineage>
</organism>
<evidence type="ECO:0000256" key="3">
    <source>
        <dbReference type="ARBA" id="ARBA00022692"/>
    </source>
</evidence>
<feature type="transmembrane region" description="Helical" evidence="6">
    <location>
        <begin position="329"/>
        <end position="348"/>
    </location>
</feature>
<feature type="transmembrane region" description="Helical" evidence="6">
    <location>
        <begin position="112"/>
        <end position="130"/>
    </location>
</feature>